<dbReference type="Pfam" id="PF02120">
    <property type="entry name" value="Flg_hook"/>
    <property type="match status" value="1"/>
</dbReference>
<feature type="domain" description="Flagellar hook-length control protein-like C-terminal" evidence="2">
    <location>
        <begin position="367"/>
        <end position="448"/>
    </location>
</feature>
<dbReference type="Proteomes" id="UP000593910">
    <property type="component" value="Chromosome"/>
</dbReference>
<name>A0A7M3V905_9BACT</name>
<protein>
    <submittedName>
        <fullName evidence="3">Flagellar hook-length control protein FliK</fullName>
    </submittedName>
</protein>
<proteinExistence type="predicted"/>
<keyword evidence="3" id="KW-0969">Cilium</keyword>
<dbReference type="EMBL" id="CP041165">
    <property type="protein sequence ID" value="QOP40238.1"/>
    <property type="molecule type" value="Genomic_DNA"/>
</dbReference>
<sequence length="493" mass="54037">MIALTLKSDPKTESSLPLASKEATASTLSFASFLDGLGEQKGDLKLAQNGALVLSLQENATDEKPKDTKTASSSILSLLQGEELETIKEDLKTLELNPQITKDKTVSELKVLIQEAKQYLKNKITSLEGFKKSEIASLPKTLKGLTQVAQKFGIDVSKITLEEVKQSVKTIETTEVSESIKTKAEPKLKEDPKVSTKPAVARDIKTTQKSVKNESDDAVDTIQVKEQAKEQVKTEQTAAKQTPLFKAQTKVMELSTQQIVAAKVTTEVEKPQKQKSENTLELLLRGQKAIQKDTSLTADFSVATAKVIAPTAKTDAQQNLESLLNGESASESHHTKTDSLNVNKADSFEVKLNEAKQMIKYLSQDVKQAIEDYKAPFTRVKVQLNPQKLGEVDLTVVQRGKNLHINLSSNNAAINTLAMNANDLKIQLNNTGIQNASLNFSNTSQGDQSGAGSNAHQQQQNRQNAQEEYGYFQVEETNEEIVSSLEIVVPHYA</sequence>
<dbReference type="KEGG" id="smax:FJR03_00165"/>
<dbReference type="InterPro" id="IPR021136">
    <property type="entry name" value="Flagellar_hook_control-like_C"/>
</dbReference>
<keyword evidence="4" id="KW-1185">Reference proteome</keyword>
<gene>
    <name evidence="3" type="ORF">FJR03_00165</name>
</gene>
<evidence type="ECO:0000313" key="4">
    <source>
        <dbReference type="Proteomes" id="UP000593910"/>
    </source>
</evidence>
<organism evidence="3 4">
    <name type="scientific">Sulfurimonas marina</name>
    <dbReference type="NCBI Taxonomy" id="2590551"/>
    <lineage>
        <taxon>Bacteria</taxon>
        <taxon>Pseudomonadati</taxon>
        <taxon>Campylobacterota</taxon>
        <taxon>Epsilonproteobacteria</taxon>
        <taxon>Campylobacterales</taxon>
        <taxon>Sulfurimonadaceae</taxon>
        <taxon>Sulfurimonas</taxon>
    </lineage>
</organism>
<accession>A0A7M3V905</accession>
<keyword evidence="3" id="KW-0966">Cell projection</keyword>
<dbReference type="AlphaFoldDB" id="A0A7M3V905"/>
<keyword evidence="3" id="KW-0282">Flagellum</keyword>
<dbReference type="InterPro" id="IPR038610">
    <property type="entry name" value="FliK-like_C_sf"/>
</dbReference>
<feature type="compositionally biased region" description="Polar residues" evidence="1">
    <location>
        <begin position="439"/>
        <end position="452"/>
    </location>
</feature>
<evidence type="ECO:0000259" key="2">
    <source>
        <dbReference type="Pfam" id="PF02120"/>
    </source>
</evidence>
<feature type="region of interest" description="Disordered" evidence="1">
    <location>
        <begin position="439"/>
        <end position="466"/>
    </location>
</feature>
<dbReference type="Gene3D" id="3.30.750.140">
    <property type="match status" value="1"/>
</dbReference>
<feature type="compositionally biased region" description="Low complexity" evidence="1">
    <location>
        <begin position="454"/>
        <end position="466"/>
    </location>
</feature>
<reference evidence="3 4" key="1">
    <citation type="submission" date="2019-06" db="EMBL/GenBank/DDBJ databases">
        <title>Sulfurimonas gotlandica sp. nov., a chemoautotrophic and psychrotolerant epsilonproteobacterium isolated from a pelagic redoxcline, and an emended description of the genus Sulfurimonas.</title>
        <authorList>
            <person name="Wang S."/>
            <person name="Jiang L."/>
            <person name="Shao Z."/>
        </authorList>
    </citation>
    <scope>NUCLEOTIDE SEQUENCE [LARGE SCALE GENOMIC DNA]</scope>
    <source>
        <strain evidence="3 4">B2</strain>
    </source>
</reference>
<dbReference type="RefSeq" id="WP_193113669.1">
    <property type="nucleotide sequence ID" value="NZ_CP041165.1"/>
</dbReference>
<evidence type="ECO:0000256" key="1">
    <source>
        <dbReference type="SAM" id="MobiDB-lite"/>
    </source>
</evidence>
<evidence type="ECO:0000313" key="3">
    <source>
        <dbReference type="EMBL" id="QOP40238.1"/>
    </source>
</evidence>